<reference evidence="2 3" key="2">
    <citation type="submission" date="2018-11" db="EMBL/GenBank/DDBJ databases">
        <authorList>
            <consortium name="Pathogen Informatics"/>
        </authorList>
    </citation>
    <scope>NUCLEOTIDE SEQUENCE [LARGE SCALE GENOMIC DNA]</scope>
</reference>
<dbReference type="Proteomes" id="UP000271162">
    <property type="component" value="Unassembled WGS sequence"/>
</dbReference>
<dbReference type="AlphaFoldDB" id="A0A158R3K5"/>
<dbReference type="OMA" id="INGQRTH"/>
<dbReference type="GO" id="GO:0000932">
    <property type="term" value="C:P-body"/>
    <property type="evidence" value="ECO:0007669"/>
    <property type="project" value="TreeGrafter"/>
</dbReference>
<dbReference type="GO" id="GO:0000288">
    <property type="term" value="P:nuclear-transcribed mRNA catabolic process, deadenylation-dependent decay"/>
    <property type="evidence" value="ECO:0007669"/>
    <property type="project" value="TreeGrafter"/>
</dbReference>
<dbReference type="Pfam" id="PF04054">
    <property type="entry name" value="Not1"/>
    <property type="match status" value="2"/>
</dbReference>
<dbReference type="PANTHER" id="PTHR13162">
    <property type="entry name" value="CCR4-NOT TRANSCRIPTION COMPLEX"/>
    <property type="match status" value="1"/>
</dbReference>
<dbReference type="EMBL" id="UYSL01023457">
    <property type="protein sequence ID" value="VDL82209.1"/>
    <property type="molecule type" value="Genomic_DNA"/>
</dbReference>
<protein>
    <submittedName>
        <fullName evidence="4">Not1 domain-containing protein</fullName>
    </submittedName>
</protein>
<reference evidence="4" key="1">
    <citation type="submission" date="2016-04" db="UniProtKB">
        <authorList>
            <consortium name="WormBaseParasite"/>
        </authorList>
    </citation>
    <scope>IDENTIFICATION</scope>
</reference>
<dbReference type="Gene3D" id="1.25.40.790">
    <property type="match status" value="1"/>
</dbReference>
<dbReference type="GO" id="GO:0017148">
    <property type="term" value="P:negative regulation of translation"/>
    <property type="evidence" value="ECO:0007669"/>
    <property type="project" value="InterPro"/>
</dbReference>
<name>A0A158R3K5_NIPBR</name>
<dbReference type="GO" id="GO:0030015">
    <property type="term" value="C:CCR4-NOT core complex"/>
    <property type="evidence" value="ECO:0007669"/>
    <property type="project" value="InterPro"/>
</dbReference>
<dbReference type="GO" id="GO:0060090">
    <property type="term" value="F:molecular adaptor activity"/>
    <property type="evidence" value="ECO:0007669"/>
    <property type="project" value="TreeGrafter"/>
</dbReference>
<organism evidence="4">
    <name type="scientific">Nippostrongylus brasiliensis</name>
    <name type="common">Rat hookworm</name>
    <dbReference type="NCBI Taxonomy" id="27835"/>
    <lineage>
        <taxon>Eukaryota</taxon>
        <taxon>Metazoa</taxon>
        <taxon>Ecdysozoa</taxon>
        <taxon>Nematoda</taxon>
        <taxon>Chromadorea</taxon>
        <taxon>Rhabditida</taxon>
        <taxon>Rhabditina</taxon>
        <taxon>Rhabditomorpha</taxon>
        <taxon>Strongyloidea</taxon>
        <taxon>Heligmosomidae</taxon>
        <taxon>Nippostrongylus</taxon>
    </lineage>
</organism>
<evidence type="ECO:0000313" key="4">
    <source>
        <dbReference type="WBParaSite" id="NBR_0001848301-mRNA-1"/>
    </source>
</evidence>
<evidence type="ECO:0000259" key="1">
    <source>
        <dbReference type="Pfam" id="PF04054"/>
    </source>
</evidence>
<dbReference type="InterPro" id="IPR007196">
    <property type="entry name" value="CCR4-Not_Not1_C"/>
</dbReference>
<proteinExistence type="predicted"/>
<dbReference type="PANTHER" id="PTHR13162:SF8">
    <property type="entry name" value="CCR4-NOT TRANSCRIPTION COMPLEX SUBUNIT 1"/>
    <property type="match status" value="1"/>
</dbReference>
<sequence length="425" mass="48689">MCVDVALRLLKTEAASVSNSNIVRQRCYYTLDAFVKLMALMIKYSDGGNAEKKIMLLKKVLHIITSVLHVDHEVRRAEFNAMPYHRILITLFIELTTPDGSNLEPIAWSIIEAFGQNALFMLQPRRCPSFAYAWLDFVGHRAVIGALLGGNGFAENVDPMKTSAMYTQLLICHLKFLAPFLRNIQLPKSIAVLYKGTLRVLLVILHDFPELLCEYHYVIIDTIPPNCVQLRNLVLSAYPRNMRLPDPFALNFKISETPGSKYNSTVMNAMVLYVGMKAIESLHERRQRISIHTIAHTAFMDIFQNLAVQLCTEGRYLLFNAIANQLRYPNAHTHYFSCVFLFLFLNSDHDAIQEQITRILFERLVALRPHPWGLLITFIELIKNPVYNFWKYEFTRCAPEIERLFQNVANTCVTARPAESEASKA</sequence>
<dbReference type="InterPro" id="IPR040398">
    <property type="entry name" value="Not1"/>
</dbReference>
<feature type="domain" description="CCR4-Not complex component Not1 C-terminal" evidence="1">
    <location>
        <begin position="259"/>
        <end position="408"/>
    </location>
</feature>
<gene>
    <name evidence="2" type="ORF">NBR_LOCUS18484</name>
</gene>
<evidence type="ECO:0000313" key="3">
    <source>
        <dbReference type="Proteomes" id="UP000271162"/>
    </source>
</evidence>
<dbReference type="Gene3D" id="1.25.40.800">
    <property type="match status" value="1"/>
</dbReference>
<dbReference type="WBParaSite" id="NBR_0001848301-mRNA-1">
    <property type="protein sequence ID" value="NBR_0001848301-mRNA-1"/>
    <property type="gene ID" value="NBR_0001848301"/>
</dbReference>
<keyword evidence="3" id="KW-1185">Reference proteome</keyword>
<feature type="domain" description="CCR4-Not complex component Not1 C-terminal" evidence="1">
    <location>
        <begin position="93"/>
        <end position="258"/>
    </location>
</feature>
<dbReference type="STRING" id="27835.A0A158R3K5"/>
<accession>A0A158R3K5</accession>
<evidence type="ECO:0000313" key="2">
    <source>
        <dbReference type="EMBL" id="VDL82209.1"/>
    </source>
</evidence>